<feature type="signal peptide" evidence="5">
    <location>
        <begin position="1"/>
        <end position="19"/>
    </location>
</feature>
<proteinExistence type="predicted"/>
<dbReference type="AlphaFoldDB" id="A0A1M4UYK8"/>
<keyword evidence="3" id="KW-1133">Transmembrane helix</keyword>
<comment type="subcellular location">
    <subcellularLocation>
        <location evidence="1">Membrane</location>
        <topology evidence="1">Single-pass membrane protein</topology>
    </subcellularLocation>
</comment>
<evidence type="ECO:0000313" key="8">
    <source>
        <dbReference type="Proteomes" id="UP000184144"/>
    </source>
</evidence>
<keyword evidence="4" id="KW-0472">Membrane</keyword>
<feature type="chain" id="PRO_5013200229" evidence="5">
    <location>
        <begin position="20"/>
        <end position="1244"/>
    </location>
</feature>
<dbReference type="RefSeq" id="WP_073140755.1">
    <property type="nucleotide sequence ID" value="NZ_FQUV01000002.1"/>
</dbReference>
<dbReference type="OrthoDB" id="7784409at2"/>
<evidence type="ECO:0000256" key="4">
    <source>
        <dbReference type="ARBA" id="ARBA00023136"/>
    </source>
</evidence>
<protein>
    <submittedName>
        <fullName evidence="7">Autotransporter secretion inner membrane protein TamB</fullName>
    </submittedName>
</protein>
<evidence type="ECO:0000256" key="3">
    <source>
        <dbReference type="ARBA" id="ARBA00022989"/>
    </source>
</evidence>
<dbReference type="Proteomes" id="UP000184144">
    <property type="component" value="Unassembled WGS sequence"/>
</dbReference>
<gene>
    <name evidence="7" type="ORF">SAMN05444273_10268</name>
</gene>
<dbReference type="InterPro" id="IPR007452">
    <property type="entry name" value="TamB_C"/>
</dbReference>
<evidence type="ECO:0000256" key="1">
    <source>
        <dbReference type="ARBA" id="ARBA00004167"/>
    </source>
</evidence>
<keyword evidence="2" id="KW-0812">Transmembrane</keyword>
<dbReference type="PANTHER" id="PTHR36985">
    <property type="entry name" value="TRANSLOCATION AND ASSEMBLY MODULE SUBUNIT TAMB"/>
    <property type="match status" value="1"/>
</dbReference>
<organism evidence="7 8">
    <name type="scientific">Litoreibacter ascidiaceicola</name>
    <dbReference type="NCBI Taxonomy" id="1486859"/>
    <lineage>
        <taxon>Bacteria</taxon>
        <taxon>Pseudomonadati</taxon>
        <taxon>Pseudomonadota</taxon>
        <taxon>Alphaproteobacteria</taxon>
        <taxon>Rhodobacterales</taxon>
        <taxon>Roseobacteraceae</taxon>
        <taxon>Litoreibacter</taxon>
    </lineage>
</organism>
<feature type="domain" description="Translocation and assembly module TamB C-terminal" evidence="6">
    <location>
        <begin position="901"/>
        <end position="1244"/>
    </location>
</feature>
<dbReference type="GO" id="GO:0009306">
    <property type="term" value="P:protein secretion"/>
    <property type="evidence" value="ECO:0007669"/>
    <property type="project" value="InterPro"/>
</dbReference>
<dbReference type="STRING" id="1486859.SAMN05444273_10268"/>
<dbReference type="Pfam" id="PF04357">
    <property type="entry name" value="TamB"/>
    <property type="match status" value="1"/>
</dbReference>
<name>A0A1M4UYK8_9RHOB</name>
<evidence type="ECO:0000256" key="2">
    <source>
        <dbReference type="ARBA" id="ARBA00022692"/>
    </source>
</evidence>
<keyword evidence="8" id="KW-1185">Reference proteome</keyword>
<sequence>MRGLLLCLLFVFAPFAALGQQENSDRGYIQGLLEDALSSDGGKVTLEGFEGALSARATVERITVADTEGVWLSADGVSLAWNRSALLRGQIEIAEISVETIDLIRQPVAADTALPSPEASGAFSLPDLPVSVNVDSLKIGAVNVAAEMFGEAAQVSVSGNARLANGAGVAVLEIERLDQAGNFSLAAEFDNTSRDLLLDLNLTEPADGIAVKLLNIPGHPSITLTVQGDDPVTDFSANILLATDGEDRLQGVVELKTDADGGTGFAVNLSGDVAPVFVPEFAEFLGTNIQLKARGDRSVVGGINLDELNLQTAAMQIQGSAEIGADGWPNKLKLDGEIVPPDGDTVVLPLPGPATSVKRVELFGTFDAEAGEAWQLLGRASGVEQAGLRLDLAKFDAAGTIEKAAESVDGTLQLKIEGIALQDAAFAQAVGDRLRGGLLFEWANSGVLSVREIDLSGSDYGLTGELSVDATDSVEAIKVTPDLQVIAEDLSRFAGLAQIDLSGAADLAVVGALEPLTGVLDLNFDGTTRNLATGVAQLDPLLSGEGKLTLGLSRNENGLKAEPLRIATDHASIDANATLRTDGSVATLRAKLPDVSKALPELSGAADLTVEATQDGDVWTIATTASLPGGTQADYRGTVRGFKDGNLLVDGTVTAAVERLSAFSKLAGRGLSGGVNLEASGNADVLRGSFDLTASGQAQSIAFGQPTLEPLLRGATRFDFSATRDVAGVTLIRSLEVDGSALDAQVSGSFGPEAGQLDYRVSLANLGLIVPDFPGPANVSGTAVKQQQSWAIDASGQGPGGVAVAANGRVAEDFSTVAVALNGSAPLALINARLQGQNLTGLARFDLQVNGPPALQSVSGQVNIVDGRLAIPSRSTALNQINGQVRLSGGQAQLSFDAGVSTGGSVTLSGPVSLTSPYNAQLTADLQRVTLRDASLFETTLGGRLTVNGALIGGATIGGVIDVETAEIRIPQFGPSYSALEGLRHLNPSQDVRRTLRFAGLDKESDAVESSTPGFPLNLTLRIPSRLFVRGRGLDAELGGTLGLTGTTNNVNPVGGFDLIRGRLDLLGRRLNLTEGSVRLRGDFDPVIKFAATSQVEDVTVGLLLEGLASEPEVTVTSSPELPEEEALSLLLFGREVTQISAFQAVQLALAVRTLAGRSGTSLTDGIRDKLGVDDLDIGTDADGNTQAKVGKYISDNIYTDVTVKSDGESQINLNLEVSPTVTVRGRLSSDGDTGIGVFFEKDY</sequence>
<dbReference type="GO" id="GO:0097347">
    <property type="term" value="C:TAM protein secretion complex"/>
    <property type="evidence" value="ECO:0007669"/>
    <property type="project" value="TreeGrafter"/>
</dbReference>
<dbReference type="PANTHER" id="PTHR36985:SF1">
    <property type="entry name" value="TRANSLOCATION AND ASSEMBLY MODULE SUBUNIT TAMB"/>
    <property type="match status" value="1"/>
</dbReference>
<evidence type="ECO:0000256" key="5">
    <source>
        <dbReference type="SAM" id="SignalP"/>
    </source>
</evidence>
<evidence type="ECO:0000259" key="6">
    <source>
        <dbReference type="Pfam" id="PF04357"/>
    </source>
</evidence>
<reference evidence="8" key="1">
    <citation type="submission" date="2016-11" db="EMBL/GenBank/DDBJ databases">
        <authorList>
            <person name="Varghese N."/>
            <person name="Submissions S."/>
        </authorList>
    </citation>
    <scope>NUCLEOTIDE SEQUENCE [LARGE SCALE GENOMIC DNA]</scope>
    <source>
        <strain evidence="8">DSM 100566</strain>
    </source>
</reference>
<keyword evidence="5" id="KW-0732">Signal</keyword>
<evidence type="ECO:0000313" key="7">
    <source>
        <dbReference type="EMBL" id="SHE61765.1"/>
    </source>
</evidence>
<accession>A0A1M4UYK8</accession>
<dbReference type="GO" id="GO:0005886">
    <property type="term" value="C:plasma membrane"/>
    <property type="evidence" value="ECO:0007669"/>
    <property type="project" value="InterPro"/>
</dbReference>
<dbReference type="EMBL" id="FQUV01000002">
    <property type="protein sequence ID" value="SHE61765.1"/>
    <property type="molecule type" value="Genomic_DNA"/>
</dbReference>